<evidence type="ECO:0000313" key="3">
    <source>
        <dbReference type="Proteomes" id="UP000027222"/>
    </source>
</evidence>
<accession>A0A067TBH2</accession>
<protein>
    <submittedName>
        <fullName evidence="2">Uncharacterized protein</fullName>
    </submittedName>
</protein>
<dbReference type="STRING" id="685588.A0A067TBH2"/>
<feature type="compositionally biased region" description="Polar residues" evidence="1">
    <location>
        <begin position="1"/>
        <end position="10"/>
    </location>
</feature>
<dbReference type="OrthoDB" id="3248009at2759"/>
<feature type="compositionally biased region" description="Acidic residues" evidence="1">
    <location>
        <begin position="83"/>
        <end position="93"/>
    </location>
</feature>
<name>A0A067TBH2_GALM3</name>
<dbReference type="HOGENOM" id="CLU_873049_0_0_1"/>
<gene>
    <name evidence="2" type="ORF">GALMADRAFT_242922</name>
</gene>
<organism evidence="2 3">
    <name type="scientific">Galerina marginata (strain CBS 339.88)</name>
    <dbReference type="NCBI Taxonomy" id="685588"/>
    <lineage>
        <taxon>Eukaryota</taxon>
        <taxon>Fungi</taxon>
        <taxon>Dikarya</taxon>
        <taxon>Basidiomycota</taxon>
        <taxon>Agaricomycotina</taxon>
        <taxon>Agaricomycetes</taxon>
        <taxon>Agaricomycetidae</taxon>
        <taxon>Agaricales</taxon>
        <taxon>Agaricineae</taxon>
        <taxon>Strophariaceae</taxon>
        <taxon>Galerina</taxon>
    </lineage>
</organism>
<feature type="compositionally biased region" description="Polar residues" evidence="1">
    <location>
        <begin position="37"/>
        <end position="48"/>
    </location>
</feature>
<reference evidence="3" key="1">
    <citation type="journal article" date="2014" name="Proc. Natl. Acad. Sci. U.S.A.">
        <title>Extensive sampling of basidiomycete genomes demonstrates inadequacy of the white-rot/brown-rot paradigm for wood decay fungi.</title>
        <authorList>
            <person name="Riley R."/>
            <person name="Salamov A.A."/>
            <person name="Brown D.W."/>
            <person name="Nagy L.G."/>
            <person name="Floudas D."/>
            <person name="Held B.W."/>
            <person name="Levasseur A."/>
            <person name="Lombard V."/>
            <person name="Morin E."/>
            <person name="Otillar R."/>
            <person name="Lindquist E.A."/>
            <person name="Sun H."/>
            <person name="LaButti K.M."/>
            <person name="Schmutz J."/>
            <person name="Jabbour D."/>
            <person name="Luo H."/>
            <person name="Baker S.E."/>
            <person name="Pisabarro A.G."/>
            <person name="Walton J.D."/>
            <person name="Blanchette R.A."/>
            <person name="Henrissat B."/>
            <person name="Martin F."/>
            <person name="Cullen D."/>
            <person name="Hibbett D.S."/>
            <person name="Grigoriev I.V."/>
        </authorList>
    </citation>
    <scope>NUCLEOTIDE SEQUENCE [LARGE SCALE GENOMIC DNA]</scope>
    <source>
        <strain evidence="3">CBS 339.88</strain>
    </source>
</reference>
<proteinExistence type="predicted"/>
<evidence type="ECO:0000256" key="1">
    <source>
        <dbReference type="SAM" id="MobiDB-lite"/>
    </source>
</evidence>
<sequence length="348" mass="39770">MPSDSRSNAGSDDENTPLFDENTTPRSLRRAARELQASLNSERSLTQNLRRKFEDVSNASQDDDNDTSSPHRKRRRTRAGSEDCSDSDEASVQEAETDEVRRLGRRFVILHGPWLRRKELIFEVELNEDYDEEDRFKDSNTMVQGQLHEIRGLLPEKYHGDAFTKKWLSKSFTEGMDSQRSNTATRLRKLAAAIFGVNALHMSPSTTRQEKFRDMIGWTTNQHGRGSYSALKVEILHKDYSGAYDREKVFLNPSLMAAIWCLSGDDSLQQRGATTGIDYMTLYEDYLKLITNGLHRDRAEFINIIQRWDEVVFPGTETSIVVGHSSSGDTENEVDREIGRMDDEEGSQ</sequence>
<dbReference type="Proteomes" id="UP000027222">
    <property type="component" value="Unassembled WGS sequence"/>
</dbReference>
<feature type="region of interest" description="Disordered" evidence="1">
    <location>
        <begin position="322"/>
        <end position="348"/>
    </location>
</feature>
<keyword evidence="3" id="KW-1185">Reference proteome</keyword>
<dbReference type="EMBL" id="KL142372">
    <property type="protein sequence ID" value="KDR80461.1"/>
    <property type="molecule type" value="Genomic_DNA"/>
</dbReference>
<feature type="region of interest" description="Disordered" evidence="1">
    <location>
        <begin position="1"/>
        <end position="93"/>
    </location>
</feature>
<dbReference type="AlphaFoldDB" id="A0A067TBH2"/>
<evidence type="ECO:0000313" key="2">
    <source>
        <dbReference type="EMBL" id="KDR80461.1"/>
    </source>
</evidence>